<evidence type="ECO:0000256" key="3">
    <source>
        <dbReference type="SAM" id="MobiDB-lite"/>
    </source>
</evidence>
<evidence type="ECO:0000313" key="5">
    <source>
        <dbReference type="EMBL" id="MEK0307358.1"/>
    </source>
</evidence>
<dbReference type="PANTHER" id="PTHR43038">
    <property type="entry name" value="ATP-BINDING CASSETTE, SUB-FAMILY H, MEMBER 1"/>
    <property type="match status" value="1"/>
</dbReference>
<feature type="compositionally biased region" description="Low complexity" evidence="3">
    <location>
        <begin position="326"/>
        <end position="338"/>
    </location>
</feature>
<feature type="region of interest" description="Disordered" evidence="3">
    <location>
        <begin position="293"/>
        <end position="356"/>
    </location>
</feature>
<sequence>MSGVTVTLNRVDVSFGTTRALRSFSAVFEPGKVTALTGGDGAGKSTLLKLLAGRVHSDAGSVSGLPPKEEIGYQPADSGVWRDMSVEENLRFVAGVYKMDPSHARDRIEALMASAGLTMARTRIGRNLSGGMRQKLGFIMAALHEPDLLLLDEPTTGVDPASREDIWTLISSQAADGRTVVFATTYLDEAERSSTLLLMNKGRALADGTSDRVCAHAPGSLWQGPLALGRELTAVSTFGSRPQDRPANLSFHNWRRADTAYIWTAPADRRVPDGFTRCDFDLENASIAYLLNDDEGANEEEDGSSRQADGTPGRTMEARSQAGSATSEMPSPTTSTSMQARTAARSPRPTTDARPLLRADSVVKRFGSFTALHGVSLEVMPGQVIGLIGGNGAGKTTLMRILLGLEQVNHGSAALLGASPNLDSRRHIGYVPQGMGLYPTMTARENVRFAAQVYGTRPIQWTVDFAQSLGRTPTGSLPLGSQRLLAYAVAVGHGPELLILDEPTSGMDPVSRMRLWRELHRQADLGVGVLVTTHYMSEAGQCDRCVILSHGRVQTQGTVDEITRGHQSLTVETGDWEEAFRALRGANLPVSLNGTTLRVPDTDESEVRSALDRAPGHPTYRLIKSRANLDEILTLGSAEGDQDQDIAPDLSGDQVHP</sequence>
<organism evidence="5 6">
    <name type="scientific">Bifidobacterium favimelis</name>
    <dbReference type="NCBI Taxonomy" id="3122979"/>
    <lineage>
        <taxon>Bacteria</taxon>
        <taxon>Bacillati</taxon>
        <taxon>Actinomycetota</taxon>
        <taxon>Actinomycetes</taxon>
        <taxon>Bifidobacteriales</taxon>
        <taxon>Bifidobacteriaceae</taxon>
        <taxon>Bifidobacterium</taxon>
    </lineage>
</organism>
<reference evidence="5 6" key="1">
    <citation type="submission" date="2024-02" db="EMBL/GenBank/DDBJ databases">
        <title>Bifidobacterium honeyensis sp. nov., isolated from the comb honey.</title>
        <authorList>
            <person name="Liu W."/>
            <person name="Li Y."/>
        </authorList>
    </citation>
    <scope>NUCLEOTIDE SEQUENCE [LARGE SCALE GENOMIC DNA]</scope>
    <source>
        <strain evidence="5 6">IMAU50988</strain>
    </source>
</reference>
<keyword evidence="6" id="KW-1185">Reference proteome</keyword>
<evidence type="ECO:0000256" key="1">
    <source>
        <dbReference type="ARBA" id="ARBA00022741"/>
    </source>
</evidence>
<dbReference type="Gene3D" id="3.40.50.300">
    <property type="entry name" value="P-loop containing nucleotide triphosphate hydrolases"/>
    <property type="match status" value="2"/>
</dbReference>
<gene>
    <name evidence="5" type="ORF">V8P97_07810</name>
</gene>
<dbReference type="InterPro" id="IPR017871">
    <property type="entry name" value="ABC_transporter-like_CS"/>
</dbReference>
<protein>
    <submittedName>
        <fullName evidence="5">ATP-binding cassette domain-containing protein</fullName>
    </submittedName>
</protein>
<evidence type="ECO:0000256" key="2">
    <source>
        <dbReference type="ARBA" id="ARBA00022840"/>
    </source>
</evidence>
<dbReference type="PANTHER" id="PTHR43038:SF3">
    <property type="entry name" value="ABC TRANSPORTER G FAMILY MEMBER 20 ISOFORM X1"/>
    <property type="match status" value="1"/>
</dbReference>
<dbReference type="EMBL" id="JBANBB010000004">
    <property type="protein sequence ID" value="MEK0307358.1"/>
    <property type="molecule type" value="Genomic_DNA"/>
</dbReference>
<dbReference type="SUPFAM" id="SSF52540">
    <property type="entry name" value="P-loop containing nucleoside triphosphate hydrolases"/>
    <property type="match status" value="2"/>
</dbReference>
<keyword evidence="1" id="KW-0547">Nucleotide-binding</keyword>
<dbReference type="InterPro" id="IPR027417">
    <property type="entry name" value="P-loop_NTPase"/>
</dbReference>
<feature type="region of interest" description="Disordered" evidence="3">
    <location>
        <begin position="636"/>
        <end position="657"/>
    </location>
</feature>
<dbReference type="InterPro" id="IPR003593">
    <property type="entry name" value="AAA+_ATPase"/>
</dbReference>
<dbReference type="Proteomes" id="UP001373159">
    <property type="component" value="Unassembled WGS sequence"/>
</dbReference>
<accession>A0ABU8ZQ75</accession>
<dbReference type="SMART" id="SM00382">
    <property type="entry name" value="AAA"/>
    <property type="match status" value="2"/>
</dbReference>
<dbReference type="Pfam" id="PF00005">
    <property type="entry name" value="ABC_tran"/>
    <property type="match status" value="2"/>
</dbReference>
<dbReference type="RefSeq" id="WP_340470128.1">
    <property type="nucleotide sequence ID" value="NZ_JBANBB010000004.1"/>
</dbReference>
<evidence type="ECO:0000259" key="4">
    <source>
        <dbReference type="PROSITE" id="PS50893"/>
    </source>
</evidence>
<feature type="domain" description="ABC transporter" evidence="4">
    <location>
        <begin position="6"/>
        <end position="226"/>
    </location>
</feature>
<feature type="compositionally biased region" description="Acidic residues" evidence="3">
    <location>
        <begin position="293"/>
        <end position="302"/>
    </location>
</feature>
<dbReference type="CDD" id="cd03230">
    <property type="entry name" value="ABC_DR_subfamily_A"/>
    <property type="match status" value="2"/>
</dbReference>
<name>A0ABU8ZQ75_9BIFI</name>
<dbReference type="PROSITE" id="PS50893">
    <property type="entry name" value="ABC_TRANSPORTER_2"/>
    <property type="match status" value="2"/>
</dbReference>
<dbReference type="GO" id="GO:0005524">
    <property type="term" value="F:ATP binding"/>
    <property type="evidence" value="ECO:0007669"/>
    <property type="project" value="UniProtKB-KW"/>
</dbReference>
<dbReference type="PROSITE" id="PS00211">
    <property type="entry name" value="ABC_TRANSPORTER_1"/>
    <property type="match status" value="1"/>
</dbReference>
<evidence type="ECO:0000313" key="6">
    <source>
        <dbReference type="Proteomes" id="UP001373159"/>
    </source>
</evidence>
<dbReference type="InterPro" id="IPR003439">
    <property type="entry name" value="ABC_transporter-like_ATP-bd"/>
</dbReference>
<comment type="caution">
    <text evidence="5">The sequence shown here is derived from an EMBL/GenBank/DDBJ whole genome shotgun (WGS) entry which is preliminary data.</text>
</comment>
<proteinExistence type="predicted"/>
<keyword evidence="2 5" id="KW-0067">ATP-binding</keyword>
<feature type="domain" description="ABC transporter" evidence="4">
    <location>
        <begin position="357"/>
        <end position="575"/>
    </location>
</feature>